<dbReference type="EMBL" id="JAEEGB010000038">
    <property type="protein sequence ID" value="MBI6875126.1"/>
    <property type="molecule type" value="Genomic_DNA"/>
</dbReference>
<evidence type="ECO:0000256" key="3">
    <source>
        <dbReference type="ARBA" id="ARBA00022679"/>
    </source>
</evidence>
<dbReference type="GO" id="GO:0043565">
    <property type="term" value="F:sequence-specific DNA binding"/>
    <property type="evidence" value="ECO:0007669"/>
    <property type="project" value="InterPro"/>
</dbReference>
<evidence type="ECO:0000313" key="14">
    <source>
        <dbReference type="Proteomes" id="UP000622687"/>
    </source>
</evidence>
<keyword evidence="7" id="KW-0805">Transcription regulation</keyword>
<keyword evidence="4" id="KW-0479">Metal-binding</keyword>
<evidence type="ECO:0000256" key="5">
    <source>
        <dbReference type="ARBA" id="ARBA00022763"/>
    </source>
</evidence>
<dbReference type="PROSITE" id="PS00041">
    <property type="entry name" value="HTH_ARAC_FAMILY_1"/>
    <property type="match status" value="1"/>
</dbReference>
<evidence type="ECO:0000256" key="4">
    <source>
        <dbReference type="ARBA" id="ARBA00022723"/>
    </source>
</evidence>
<evidence type="ECO:0000259" key="12">
    <source>
        <dbReference type="PROSITE" id="PS01124"/>
    </source>
</evidence>
<dbReference type="GO" id="GO:0032259">
    <property type="term" value="P:methylation"/>
    <property type="evidence" value="ECO:0007669"/>
    <property type="project" value="UniProtKB-KW"/>
</dbReference>
<dbReference type="Gene3D" id="3.40.10.10">
    <property type="entry name" value="DNA Methylphosphotriester Repair Domain"/>
    <property type="match status" value="1"/>
</dbReference>
<organism evidence="13 14">
    <name type="scientific">Clostridium aciditolerans</name>
    <dbReference type="NCBI Taxonomy" id="339861"/>
    <lineage>
        <taxon>Bacteria</taxon>
        <taxon>Bacillati</taxon>
        <taxon>Bacillota</taxon>
        <taxon>Clostridia</taxon>
        <taxon>Eubacteriales</taxon>
        <taxon>Clostridiaceae</taxon>
        <taxon>Clostridium</taxon>
    </lineage>
</organism>
<gene>
    <name evidence="13" type="ORF">I6U51_20845</name>
</gene>
<dbReference type="GO" id="GO:0008270">
    <property type="term" value="F:zinc ion binding"/>
    <property type="evidence" value="ECO:0007669"/>
    <property type="project" value="InterPro"/>
</dbReference>
<dbReference type="SUPFAM" id="SSF57884">
    <property type="entry name" value="Ada DNA repair protein, N-terminal domain (N-Ada 10)"/>
    <property type="match status" value="1"/>
</dbReference>
<keyword evidence="2 13" id="KW-0489">Methyltransferase</keyword>
<evidence type="ECO:0000256" key="10">
    <source>
        <dbReference type="ARBA" id="ARBA00023163"/>
    </source>
</evidence>
<dbReference type="GO" id="GO:0008168">
    <property type="term" value="F:methyltransferase activity"/>
    <property type="evidence" value="ECO:0007669"/>
    <property type="project" value="UniProtKB-KW"/>
</dbReference>
<keyword evidence="5" id="KW-0227">DNA damage</keyword>
<keyword evidence="3" id="KW-0808">Transferase</keyword>
<dbReference type="PROSITE" id="PS01124">
    <property type="entry name" value="HTH_ARAC_FAMILY_2"/>
    <property type="match status" value="1"/>
</dbReference>
<evidence type="ECO:0000256" key="7">
    <source>
        <dbReference type="ARBA" id="ARBA00023015"/>
    </source>
</evidence>
<keyword evidence="9" id="KW-0010">Activator</keyword>
<dbReference type="PRINTS" id="PR00032">
    <property type="entry name" value="HTHARAC"/>
</dbReference>
<evidence type="ECO:0000256" key="9">
    <source>
        <dbReference type="ARBA" id="ARBA00023159"/>
    </source>
</evidence>
<evidence type="ECO:0000313" key="13">
    <source>
        <dbReference type="EMBL" id="MBI6875126.1"/>
    </source>
</evidence>
<evidence type="ECO:0000256" key="8">
    <source>
        <dbReference type="ARBA" id="ARBA00023125"/>
    </source>
</evidence>
<keyword evidence="10" id="KW-0804">Transcription</keyword>
<dbReference type="Pfam" id="PF02805">
    <property type="entry name" value="Ada_Zn_binding"/>
    <property type="match status" value="1"/>
</dbReference>
<keyword evidence="6" id="KW-0862">Zinc</keyword>
<comment type="cofactor">
    <cofactor evidence="1">
        <name>Zn(2+)</name>
        <dbReference type="ChEBI" id="CHEBI:29105"/>
    </cofactor>
</comment>
<dbReference type="PANTHER" id="PTHR43280:SF2">
    <property type="entry name" value="HTH-TYPE TRANSCRIPTIONAL REGULATOR EXSA"/>
    <property type="match status" value="1"/>
</dbReference>
<dbReference type="SUPFAM" id="SSF46689">
    <property type="entry name" value="Homeodomain-like"/>
    <property type="match status" value="1"/>
</dbReference>
<dbReference type="InterPro" id="IPR018060">
    <property type="entry name" value="HTH_AraC"/>
</dbReference>
<dbReference type="InterPro" id="IPR004026">
    <property type="entry name" value="Ada_DNA_repair_Zn-bd"/>
</dbReference>
<dbReference type="AlphaFoldDB" id="A0A934I528"/>
<keyword evidence="8" id="KW-0238">DNA-binding</keyword>
<evidence type="ECO:0000256" key="11">
    <source>
        <dbReference type="ARBA" id="ARBA00023204"/>
    </source>
</evidence>
<evidence type="ECO:0000256" key="2">
    <source>
        <dbReference type="ARBA" id="ARBA00022603"/>
    </source>
</evidence>
<dbReference type="GO" id="GO:0003700">
    <property type="term" value="F:DNA-binding transcription factor activity"/>
    <property type="evidence" value="ECO:0007669"/>
    <property type="project" value="InterPro"/>
</dbReference>
<dbReference type="InterPro" id="IPR016220">
    <property type="entry name" value="Me-P-triester_DNA_alkyl-Trfase"/>
</dbReference>
<dbReference type="RefSeq" id="WP_211144484.1">
    <property type="nucleotide sequence ID" value="NZ_JAEEGB010000038.1"/>
</dbReference>
<evidence type="ECO:0000256" key="1">
    <source>
        <dbReference type="ARBA" id="ARBA00001947"/>
    </source>
</evidence>
<dbReference type="SMART" id="SM00342">
    <property type="entry name" value="HTH_ARAC"/>
    <property type="match status" value="1"/>
</dbReference>
<proteinExistence type="predicted"/>
<dbReference type="InterPro" id="IPR018062">
    <property type="entry name" value="HTH_AraC-typ_CS"/>
</dbReference>
<reference evidence="13" key="1">
    <citation type="submission" date="2020-12" db="EMBL/GenBank/DDBJ databases">
        <title>Clostridium thailandense sp. nov., a novel acetogenic bacterium isolated from peat land soil in Thailand.</title>
        <authorList>
            <person name="Chaikitkaew S."/>
            <person name="Birkeland N.K."/>
        </authorList>
    </citation>
    <scope>NUCLEOTIDE SEQUENCE</scope>
    <source>
        <strain evidence="13">DSM 17425</strain>
    </source>
</reference>
<dbReference type="InterPro" id="IPR035451">
    <property type="entry name" value="Ada-like_dom_sf"/>
</dbReference>
<dbReference type="PANTHER" id="PTHR43280">
    <property type="entry name" value="ARAC-FAMILY TRANSCRIPTIONAL REGULATOR"/>
    <property type="match status" value="1"/>
</dbReference>
<accession>A0A934I528</accession>
<protein>
    <submittedName>
        <fullName evidence="13">Methylphosphotriester-DNA--protein-cysteine methyltransferase family protein</fullName>
    </submittedName>
</protein>
<dbReference type="Pfam" id="PF12833">
    <property type="entry name" value="HTH_18"/>
    <property type="match status" value="1"/>
</dbReference>
<sequence length="185" mass="21600">MALAEEEKWNAVVQCNTNYDGVFFYGVKTTGIVCKPSCKSKEPKRSNVMFFDNIEDAYAYGLRPCKRCRPDLISFNPTKDLIKKSKNIFDKYYANREELELEVKKLGISQNYLIQLFRKKYGLTPVKYLNRLRIEKSLDLLSNTSINIIDIALNSGFESLSTFYDFFKKQIGMTPKEFRKNIHLE</sequence>
<name>A0A934I528_9CLOT</name>
<evidence type="ECO:0000256" key="6">
    <source>
        <dbReference type="ARBA" id="ARBA00022833"/>
    </source>
</evidence>
<dbReference type="PIRSF" id="PIRSF000408">
    <property type="entry name" value="Alkyltransferas_AdaA"/>
    <property type="match status" value="1"/>
</dbReference>
<dbReference type="Gene3D" id="1.10.10.60">
    <property type="entry name" value="Homeodomain-like"/>
    <property type="match status" value="2"/>
</dbReference>
<comment type="caution">
    <text evidence="13">The sequence shown here is derived from an EMBL/GenBank/DDBJ whole genome shotgun (WGS) entry which is preliminary data.</text>
</comment>
<keyword evidence="11" id="KW-0234">DNA repair</keyword>
<feature type="domain" description="HTH araC/xylS-type" evidence="12">
    <location>
        <begin position="83"/>
        <end position="181"/>
    </location>
</feature>
<dbReference type="GO" id="GO:0006281">
    <property type="term" value="P:DNA repair"/>
    <property type="evidence" value="ECO:0007669"/>
    <property type="project" value="UniProtKB-KW"/>
</dbReference>
<keyword evidence="14" id="KW-1185">Reference proteome</keyword>
<dbReference type="Proteomes" id="UP000622687">
    <property type="component" value="Unassembled WGS sequence"/>
</dbReference>
<dbReference type="InterPro" id="IPR020449">
    <property type="entry name" value="Tscrpt_reg_AraC-type_HTH"/>
</dbReference>
<dbReference type="InterPro" id="IPR009057">
    <property type="entry name" value="Homeodomain-like_sf"/>
</dbReference>